<accession>X0VIS2</accession>
<name>X0VIS2_9ZZZZ</name>
<evidence type="ECO:0008006" key="2">
    <source>
        <dbReference type="Google" id="ProtNLM"/>
    </source>
</evidence>
<dbReference type="EMBL" id="BARS01036725">
    <property type="protein sequence ID" value="GAG18199.1"/>
    <property type="molecule type" value="Genomic_DNA"/>
</dbReference>
<protein>
    <recommendedName>
        <fullName evidence="2">Cytokinin riboside 5'-monophosphate phosphoribohydrolase</fullName>
    </recommendedName>
</protein>
<dbReference type="Gene3D" id="3.40.50.450">
    <property type="match status" value="1"/>
</dbReference>
<dbReference type="PANTHER" id="PTHR43393:SF2">
    <property type="entry name" value="CYTOKININ RIBOSIDE 5'-MONOPHOSPHATE PHOSPHORIBOHYDROLASE"/>
    <property type="match status" value="1"/>
</dbReference>
<comment type="caution">
    <text evidence="1">The sequence shown here is derived from an EMBL/GenBank/DDBJ whole genome shotgun (WGS) entry which is preliminary data.</text>
</comment>
<gene>
    <name evidence="1" type="ORF">S01H1_56405</name>
</gene>
<dbReference type="InterPro" id="IPR052341">
    <property type="entry name" value="LOG_family_nucleotidases"/>
</dbReference>
<feature type="non-terminal residue" evidence="1">
    <location>
        <position position="1"/>
    </location>
</feature>
<dbReference type="Pfam" id="PF03641">
    <property type="entry name" value="Lysine_decarbox"/>
    <property type="match status" value="1"/>
</dbReference>
<evidence type="ECO:0000313" key="1">
    <source>
        <dbReference type="EMBL" id="GAG18199.1"/>
    </source>
</evidence>
<organism evidence="1">
    <name type="scientific">marine sediment metagenome</name>
    <dbReference type="NCBI Taxonomy" id="412755"/>
    <lineage>
        <taxon>unclassified sequences</taxon>
        <taxon>metagenomes</taxon>
        <taxon>ecological metagenomes</taxon>
    </lineage>
</organism>
<dbReference type="AlphaFoldDB" id="X0VIS2"/>
<dbReference type="GO" id="GO:0005829">
    <property type="term" value="C:cytosol"/>
    <property type="evidence" value="ECO:0007669"/>
    <property type="project" value="TreeGrafter"/>
</dbReference>
<dbReference type="PANTHER" id="PTHR43393">
    <property type="entry name" value="CYTOKININ RIBOSIDE 5'-MONOPHOSPHATE PHOSPHORIBOHYDROLASE"/>
    <property type="match status" value="1"/>
</dbReference>
<dbReference type="InterPro" id="IPR031100">
    <property type="entry name" value="LOG_fam"/>
</dbReference>
<dbReference type="SUPFAM" id="SSF102405">
    <property type="entry name" value="MCP/YpsA-like"/>
    <property type="match status" value="1"/>
</dbReference>
<reference evidence="1" key="1">
    <citation type="journal article" date="2014" name="Front. Microbiol.">
        <title>High frequency of phylogenetically diverse reductive dehalogenase-homologous genes in deep subseafloor sedimentary metagenomes.</title>
        <authorList>
            <person name="Kawai M."/>
            <person name="Futagami T."/>
            <person name="Toyoda A."/>
            <person name="Takaki Y."/>
            <person name="Nishi S."/>
            <person name="Hori S."/>
            <person name="Arai W."/>
            <person name="Tsubouchi T."/>
            <person name="Morono Y."/>
            <person name="Uchiyama I."/>
            <person name="Ito T."/>
            <person name="Fujiyama A."/>
            <person name="Inagaki F."/>
            <person name="Takami H."/>
        </authorList>
    </citation>
    <scope>NUCLEOTIDE SEQUENCE</scope>
    <source>
        <strain evidence="1">Expedition CK06-06</strain>
    </source>
</reference>
<sequence>NTYQNVMLEFHYFFCRKVMFNKYASAFVIFPGGFGTMDEFFESMTLMQQEKSPTMPVVLVGSQFWEPLIGWLRRSLLKRHETIGATDLKLFEVTDDIDHAVDFIYQATGHLINGTRPHPRPEEVDRTRGEWISLEGTRYGSAPHRTPGT</sequence>
<proteinExistence type="predicted"/>